<feature type="transmembrane region" description="Helical" evidence="6">
    <location>
        <begin position="218"/>
        <end position="236"/>
    </location>
</feature>
<dbReference type="OrthoDB" id="9804865at2"/>
<dbReference type="PANTHER" id="PTHR42920:SF5">
    <property type="entry name" value="EAMA DOMAIN-CONTAINING PROTEIN"/>
    <property type="match status" value="1"/>
</dbReference>
<feature type="transmembrane region" description="Helical" evidence="6">
    <location>
        <begin position="10"/>
        <end position="28"/>
    </location>
</feature>
<evidence type="ECO:0000256" key="5">
    <source>
        <dbReference type="ARBA" id="ARBA00023136"/>
    </source>
</evidence>
<dbReference type="RefSeq" id="WP_015903256.1">
    <property type="nucleotide sequence ID" value="NC_012108.1"/>
</dbReference>
<dbReference type="InterPro" id="IPR051258">
    <property type="entry name" value="Diverse_Substrate_Transporter"/>
</dbReference>
<evidence type="ECO:0000256" key="3">
    <source>
        <dbReference type="ARBA" id="ARBA00022692"/>
    </source>
</evidence>
<feature type="transmembrane region" description="Helical" evidence="6">
    <location>
        <begin position="79"/>
        <end position="100"/>
    </location>
</feature>
<dbReference type="Pfam" id="PF00892">
    <property type="entry name" value="EamA"/>
    <property type="match status" value="2"/>
</dbReference>
<keyword evidence="9" id="KW-1185">Reference proteome</keyword>
<dbReference type="PANTHER" id="PTHR42920">
    <property type="entry name" value="OS03G0707200 PROTEIN-RELATED"/>
    <property type="match status" value="1"/>
</dbReference>
<evidence type="ECO:0000256" key="6">
    <source>
        <dbReference type="SAM" id="Phobius"/>
    </source>
</evidence>
<organism evidence="8 9">
    <name type="scientific">Desulforapulum autotrophicum (strain ATCC 43914 / DSM 3382 / VKM B-1955 / HRM2)</name>
    <name type="common">Desulfobacterium autotrophicum</name>
    <dbReference type="NCBI Taxonomy" id="177437"/>
    <lineage>
        <taxon>Bacteria</taxon>
        <taxon>Pseudomonadati</taxon>
        <taxon>Thermodesulfobacteriota</taxon>
        <taxon>Desulfobacteria</taxon>
        <taxon>Desulfobacterales</taxon>
        <taxon>Desulfobacteraceae</taxon>
        <taxon>Desulforapulum</taxon>
    </lineage>
</organism>
<dbReference type="AlphaFoldDB" id="C0Q8X9"/>
<keyword evidence="5 6" id="KW-0472">Membrane</keyword>
<feature type="transmembrane region" description="Helical" evidence="6">
    <location>
        <begin position="248"/>
        <end position="267"/>
    </location>
</feature>
<feature type="transmembrane region" description="Helical" evidence="6">
    <location>
        <begin position="273"/>
        <end position="295"/>
    </location>
</feature>
<keyword evidence="4 6" id="KW-1133">Transmembrane helix</keyword>
<gene>
    <name evidence="8" type="ordered locus">HRM2_13600</name>
</gene>
<name>C0Q8X9_DESAH</name>
<evidence type="ECO:0000313" key="8">
    <source>
        <dbReference type="EMBL" id="ACN14469.1"/>
    </source>
</evidence>
<dbReference type="InterPro" id="IPR037185">
    <property type="entry name" value="EmrE-like"/>
</dbReference>
<dbReference type="EMBL" id="CP001087">
    <property type="protein sequence ID" value="ACN14469.1"/>
    <property type="molecule type" value="Genomic_DNA"/>
</dbReference>
<dbReference type="SUPFAM" id="SSF103481">
    <property type="entry name" value="Multidrug resistance efflux transporter EmrE"/>
    <property type="match status" value="2"/>
</dbReference>
<dbReference type="HOGENOM" id="CLU_033863_21_2_7"/>
<feature type="transmembrane region" description="Helical" evidence="6">
    <location>
        <begin position="106"/>
        <end position="124"/>
    </location>
</feature>
<feature type="domain" description="EamA" evidence="7">
    <location>
        <begin position="9"/>
        <end position="147"/>
    </location>
</feature>
<sequence length="308" mass="32933">MELKTFKSDFILLITASIWGFAFVAQRMGMDHVGPFTYNGVRFALGGVSLLPFLLVGLTKKKGRIPVVEGPDLPEILRGGILSGLILFCGSSLQQVGLVYTTAGKAGFITGLYVILVPVLGLLWKQRAGTGTWIGAVMAAVGLYFLSVTEQMTVSFGDVLELIGAVFFALHVIVIGRLSQRIDTVSLSFVQCMLCSVVSIAVAFAFETVSLSGIWRGALPIFYGGVFSVGIAYSLQIYGQKDSPPAHAAILLSLESVIAAIGGWLILNEFLSGRALAGCVLMMSGMLVSQLYTYLIPKKKTVETRSMG</sequence>
<feature type="transmembrane region" description="Helical" evidence="6">
    <location>
        <begin position="159"/>
        <end position="178"/>
    </location>
</feature>
<feature type="transmembrane region" description="Helical" evidence="6">
    <location>
        <begin position="185"/>
        <end position="206"/>
    </location>
</feature>
<reference evidence="8 9" key="1">
    <citation type="journal article" date="2009" name="Environ. Microbiol.">
        <title>Genome sequence of Desulfobacterium autotrophicum HRM2, a marine sulfate reducer oxidizing organic carbon completely to carbon dioxide.</title>
        <authorList>
            <person name="Strittmatter A.W."/>
            <person name="Liesegang H."/>
            <person name="Rabus R."/>
            <person name="Decker I."/>
            <person name="Amann J."/>
            <person name="Andres S."/>
            <person name="Henne A."/>
            <person name="Fricke W.F."/>
            <person name="Martinez-Arias R."/>
            <person name="Bartels D."/>
            <person name="Goesmann A."/>
            <person name="Krause L."/>
            <person name="Puehler A."/>
            <person name="Klenk H.P."/>
            <person name="Richter M."/>
            <person name="Schuler M."/>
            <person name="Gloeckner F.O."/>
            <person name="Meyerdierks A."/>
            <person name="Gottschalk G."/>
            <person name="Amann R."/>
        </authorList>
    </citation>
    <scope>NUCLEOTIDE SEQUENCE [LARGE SCALE GENOMIC DNA]</scope>
    <source>
        <strain evidence="9">ATCC 43914 / DSM 3382 / HRM2</strain>
    </source>
</reference>
<keyword evidence="3 6" id="KW-0812">Transmembrane</keyword>
<feature type="transmembrane region" description="Helical" evidence="6">
    <location>
        <begin position="40"/>
        <end position="58"/>
    </location>
</feature>
<accession>C0Q8X9</accession>
<feature type="transmembrane region" description="Helical" evidence="6">
    <location>
        <begin position="131"/>
        <end position="147"/>
    </location>
</feature>
<dbReference type="GO" id="GO:0005886">
    <property type="term" value="C:plasma membrane"/>
    <property type="evidence" value="ECO:0007669"/>
    <property type="project" value="UniProtKB-SubCell"/>
</dbReference>
<dbReference type="KEGG" id="dat:HRM2_13600"/>
<proteinExistence type="predicted"/>
<dbReference type="InterPro" id="IPR000620">
    <property type="entry name" value="EamA_dom"/>
</dbReference>
<evidence type="ECO:0000313" key="9">
    <source>
        <dbReference type="Proteomes" id="UP000000442"/>
    </source>
</evidence>
<feature type="domain" description="EamA" evidence="7">
    <location>
        <begin position="156"/>
        <end position="288"/>
    </location>
</feature>
<dbReference type="eggNOG" id="COG0697">
    <property type="taxonomic scope" value="Bacteria"/>
</dbReference>
<protein>
    <recommendedName>
        <fullName evidence="7">EamA domain-containing protein</fullName>
    </recommendedName>
</protein>
<evidence type="ECO:0000256" key="1">
    <source>
        <dbReference type="ARBA" id="ARBA00004651"/>
    </source>
</evidence>
<dbReference type="Proteomes" id="UP000000442">
    <property type="component" value="Chromosome"/>
</dbReference>
<evidence type="ECO:0000256" key="2">
    <source>
        <dbReference type="ARBA" id="ARBA00022475"/>
    </source>
</evidence>
<evidence type="ECO:0000259" key="7">
    <source>
        <dbReference type="Pfam" id="PF00892"/>
    </source>
</evidence>
<keyword evidence="2" id="KW-1003">Cell membrane</keyword>
<comment type="subcellular location">
    <subcellularLocation>
        <location evidence="1">Cell membrane</location>
        <topology evidence="1">Multi-pass membrane protein</topology>
    </subcellularLocation>
</comment>
<evidence type="ECO:0000256" key="4">
    <source>
        <dbReference type="ARBA" id="ARBA00022989"/>
    </source>
</evidence>